<dbReference type="AlphaFoldDB" id="A0A5M9Z3L4"/>
<comment type="caution">
    <text evidence="1">The sequence shown here is derived from an EMBL/GenBank/DDBJ whole genome shotgun (WGS) entry which is preliminary data.</text>
</comment>
<dbReference type="EMBL" id="VUAV01000013">
    <property type="protein sequence ID" value="KAA8813105.1"/>
    <property type="molecule type" value="Genomic_DNA"/>
</dbReference>
<name>A0A5M9Z3L4_9LACO</name>
<sequence length="86" mass="10023">MAKQVIKMLQDTTKVFKAGNSLSVRLTKQDLTKFHVEDGTVLEKEYDPNGKKITFKIVDSINPDLDNFIDQFYEENKELTRELENK</sequence>
<dbReference type="SUPFAM" id="SSF89447">
    <property type="entry name" value="AbrB/MazE/MraZ-like"/>
    <property type="match status" value="1"/>
</dbReference>
<protein>
    <submittedName>
        <fullName evidence="1">AbrB family transcriptional regulator</fullName>
    </submittedName>
</protein>
<dbReference type="InterPro" id="IPR037914">
    <property type="entry name" value="SpoVT-AbrB_sf"/>
</dbReference>
<dbReference type="Proteomes" id="UP000324504">
    <property type="component" value="Unassembled WGS sequence"/>
</dbReference>
<organism evidence="1 2">
    <name type="scientific">Lactobacillus crispatus</name>
    <dbReference type="NCBI Taxonomy" id="47770"/>
    <lineage>
        <taxon>Bacteria</taxon>
        <taxon>Bacillati</taxon>
        <taxon>Bacillota</taxon>
        <taxon>Bacilli</taxon>
        <taxon>Lactobacillales</taxon>
        <taxon>Lactobacillaceae</taxon>
        <taxon>Lactobacillus</taxon>
    </lineage>
</organism>
<accession>A0A5M9Z3L4</accession>
<gene>
    <name evidence="1" type="ORF">F1C09_03550</name>
</gene>
<reference evidence="1 2" key="1">
    <citation type="submission" date="2019-09" db="EMBL/GenBank/DDBJ databases">
        <title>Comparative analysis of L. crispatus genomes revealed niche specific adaptation to different host and body sites.</title>
        <authorList>
            <person name="Pan M."/>
            <person name="Hidalgo-Cantabrana C."/>
            <person name="Barrangou R."/>
        </authorList>
    </citation>
    <scope>NUCLEOTIDE SEQUENCE [LARGE SCALE GENOMIC DNA]</scope>
    <source>
        <strain evidence="1 2">NCK2488</strain>
    </source>
</reference>
<evidence type="ECO:0000313" key="1">
    <source>
        <dbReference type="EMBL" id="KAA8813105.1"/>
    </source>
</evidence>
<dbReference type="Gene3D" id="2.10.260.10">
    <property type="match status" value="1"/>
</dbReference>
<evidence type="ECO:0000313" key="2">
    <source>
        <dbReference type="Proteomes" id="UP000324504"/>
    </source>
</evidence>
<proteinExistence type="predicted"/>